<evidence type="ECO:0000256" key="3">
    <source>
        <dbReference type="ARBA" id="ARBA00022692"/>
    </source>
</evidence>
<keyword evidence="5 6" id="KW-0472">Membrane</keyword>
<protein>
    <submittedName>
        <fullName evidence="7">Uncharacterized protein</fullName>
    </submittedName>
</protein>
<dbReference type="PANTHER" id="PTHR10926:SF0">
    <property type="entry name" value="CDC50, ISOFORM A"/>
    <property type="match status" value="1"/>
</dbReference>
<comment type="caution">
    <text evidence="7">The sequence shown here is derived from an EMBL/GenBank/DDBJ whole genome shotgun (WGS) entry which is preliminary data.</text>
</comment>
<evidence type="ECO:0000256" key="4">
    <source>
        <dbReference type="ARBA" id="ARBA00022989"/>
    </source>
</evidence>
<gene>
    <name evidence="7" type="ORF">PGLA1383_LOCUS12421</name>
</gene>
<dbReference type="PANTHER" id="PTHR10926">
    <property type="entry name" value="CELL CYCLE CONTROL PROTEIN 50"/>
    <property type="match status" value="1"/>
</dbReference>
<dbReference type="AlphaFoldDB" id="A0A813E8C9"/>
<dbReference type="Proteomes" id="UP000654075">
    <property type="component" value="Unassembled WGS sequence"/>
</dbReference>
<feature type="transmembrane region" description="Helical" evidence="6">
    <location>
        <begin position="83"/>
        <end position="104"/>
    </location>
</feature>
<reference evidence="7" key="1">
    <citation type="submission" date="2021-02" db="EMBL/GenBank/DDBJ databases">
        <authorList>
            <person name="Dougan E. K."/>
            <person name="Rhodes N."/>
            <person name="Thang M."/>
            <person name="Chan C."/>
        </authorList>
    </citation>
    <scope>NUCLEOTIDE SEQUENCE</scope>
</reference>
<evidence type="ECO:0000256" key="5">
    <source>
        <dbReference type="ARBA" id="ARBA00023136"/>
    </source>
</evidence>
<dbReference type="EMBL" id="CAJNNV010006615">
    <property type="protein sequence ID" value="CAE8593837.1"/>
    <property type="molecule type" value="Genomic_DNA"/>
</dbReference>
<keyword evidence="8" id="KW-1185">Reference proteome</keyword>
<dbReference type="GO" id="GO:0005794">
    <property type="term" value="C:Golgi apparatus"/>
    <property type="evidence" value="ECO:0007669"/>
    <property type="project" value="TreeGrafter"/>
</dbReference>
<comment type="similarity">
    <text evidence="2">Belongs to the CDC50/LEM3 family.</text>
</comment>
<keyword evidence="4 6" id="KW-1133">Transmembrane helix</keyword>
<dbReference type="OrthoDB" id="340608at2759"/>
<proteinExistence type="inferred from homology"/>
<evidence type="ECO:0000313" key="7">
    <source>
        <dbReference type="EMBL" id="CAE8593837.1"/>
    </source>
</evidence>
<evidence type="ECO:0000256" key="2">
    <source>
        <dbReference type="ARBA" id="ARBA00009457"/>
    </source>
</evidence>
<feature type="non-terminal residue" evidence="7">
    <location>
        <position position="1"/>
    </location>
</feature>
<keyword evidence="3 6" id="KW-0812">Transmembrane</keyword>
<comment type="subcellular location">
    <subcellularLocation>
        <location evidence="1">Membrane</location>
        <topology evidence="1">Multi-pass membrane protein</topology>
    </subcellularLocation>
</comment>
<dbReference type="InterPro" id="IPR005045">
    <property type="entry name" value="CDC50/LEM3_fam"/>
</dbReference>
<name>A0A813E8C9_POLGL</name>
<evidence type="ECO:0000256" key="6">
    <source>
        <dbReference type="SAM" id="Phobius"/>
    </source>
</evidence>
<evidence type="ECO:0000256" key="1">
    <source>
        <dbReference type="ARBA" id="ARBA00004141"/>
    </source>
</evidence>
<accession>A0A813E8C9</accession>
<organism evidence="7 8">
    <name type="scientific">Polarella glacialis</name>
    <name type="common">Dinoflagellate</name>
    <dbReference type="NCBI Taxonomy" id="89957"/>
    <lineage>
        <taxon>Eukaryota</taxon>
        <taxon>Sar</taxon>
        <taxon>Alveolata</taxon>
        <taxon>Dinophyceae</taxon>
        <taxon>Suessiales</taxon>
        <taxon>Suessiaceae</taxon>
        <taxon>Polarella</taxon>
    </lineage>
</organism>
<dbReference type="OMA" id="WISMDAN"/>
<dbReference type="GO" id="GO:0005886">
    <property type="term" value="C:plasma membrane"/>
    <property type="evidence" value="ECO:0007669"/>
    <property type="project" value="TreeGrafter"/>
</dbReference>
<dbReference type="GO" id="GO:0005783">
    <property type="term" value="C:endoplasmic reticulum"/>
    <property type="evidence" value="ECO:0007669"/>
    <property type="project" value="TreeGrafter"/>
</dbReference>
<dbReference type="Pfam" id="PF03381">
    <property type="entry name" value="CDC50"/>
    <property type="match status" value="1"/>
</dbReference>
<evidence type="ECO:0000313" key="8">
    <source>
        <dbReference type="Proteomes" id="UP000654075"/>
    </source>
</evidence>
<sequence length="392" mass="44060">KMFIHPRIVQVAPSRIAPTLESIPDGEETSCEAYAGLHRSVSSKASKALVCCSHFRQRWEQIKQQEESRNSIHLWFYRTPPHACLSGVCALIFGILAYILLLYASMTHEIRVSYGSSDVSKEFVLESDLPGPVMVWYELPGLMLNRREFIDSRDTGVYRHALVYSTYSCSGASTVGDVLWRREGDKAFVSLVEGVDHFRPCGHVSMSLFLDKYRLFLAGGAEVSLEESDLALPTDEDIYRDQIDALQCPQGSLGGNSSSSDSQCYKIDGQLSWIRGRTTYEHWKVWLRTPVSPYVRNLWARVPGGLQAGRYNLTLPVNSPIWAEWGVTQKTVVIGQVNDLGSTGACYTLGMVCASIALAEFMMAFVLLNAPWWPSWKQWSQRRAQNRVSPTE</sequence>